<keyword evidence="3" id="KW-0378">Hydrolase</keyword>
<evidence type="ECO:0000259" key="2">
    <source>
        <dbReference type="PROSITE" id="PS51192"/>
    </source>
</evidence>
<dbReference type="Gene3D" id="3.40.50.300">
    <property type="entry name" value="P-loop containing nucleotide triphosphate hydrolases"/>
    <property type="match status" value="2"/>
</dbReference>
<dbReference type="Proteomes" id="UP000292373">
    <property type="component" value="Unassembled WGS sequence"/>
</dbReference>
<keyword evidence="1" id="KW-0175">Coiled coil</keyword>
<dbReference type="InterPro" id="IPR006935">
    <property type="entry name" value="Helicase/UvrB_N"/>
</dbReference>
<evidence type="ECO:0000313" key="4">
    <source>
        <dbReference type="Proteomes" id="UP000292373"/>
    </source>
</evidence>
<dbReference type="PANTHER" id="PTHR47396">
    <property type="entry name" value="TYPE I RESTRICTION ENZYME ECOKI R PROTEIN"/>
    <property type="match status" value="1"/>
</dbReference>
<feature type="domain" description="Helicase ATP-binding" evidence="2">
    <location>
        <begin position="433"/>
        <end position="582"/>
    </location>
</feature>
<evidence type="ECO:0000256" key="1">
    <source>
        <dbReference type="SAM" id="Coils"/>
    </source>
</evidence>
<dbReference type="GO" id="GO:0004386">
    <property type="term" value="F:helicase activity"/>
    <property type="evidence" value="ECO:0007669"/>
    <property type="project" value="UniProtKB-KW"/>
</dbReference>
<dbReference type="InterPro" id="IPR014001">
    <property type="entry name" value="Helicase_ATP-bd"/>
</dbReference>
<dbReference type="PANTHER" id="PTHR47396:SF1">
    <property type="entry name" value="ATP-DEPENDENT HELICASE IRC3-RELATED"/>
    <property type="match status" value="1"/>
</dbReference>
<dbReference type="CDD" id="cd18785">
    <property type="entry name" value="SF2_C"/>
    <property type="match status" value="1"/>
</dbReference>
<dbReference type="EMBL" id="SDMQ01000022">
    <property type="protein sequence ID" value="TBT82539.1"/>
    <property type="molecule type" value="Genomic_DNA"/>
</dbReference>
<keyword evidence="4" id="KW-1185">Reference proteome</keyword>
<dbReference type="SMART" id="SM00487">
    <property type="entry name" value="DEXDc"/>
    <property type="match status" value="1"/>
</dbReference>
<dbReference type="PROSITE" id="PS51192">
    <property type="entry name" value="HELICASE_ATP_BIND_1"/>
    <property type="match status" value="1"/>
</dbReference>
<dbReference type="InterPro" id="IPR050742">
    <property type="entry name" value="Helicase_Restrict-Modif_Enz"/>
</dbReference>
<comment type="caution">
    <text evidence="3">The sequence shown here is derived from an EMBL/GenBank/DDBJ whole genome shotgun (WGS) entry which is preliminary data.</text>
</comment>
<dbReference type="GO" id="GO:0005829">
    <property type="term" value="C:cytosol"/>
    <property type="evidence" value="ECO:0007669"/>
    <property type="project" value="TreeGrafter"/>
</dbReference>
<proteinExistence type="predicted"/>
<keyword evidence="3" id="KW-0547">Nucleotide-binding</keyword>
<dbReference type="InterPro" id="IPR027417">
    <property type="entry name" value="P-loop_NTPase"/>
</dbReference>
<protein>
    <submittedName>
        <fullName evidence="3">DEAD/DEAH box helicase</fullName>
    </submittedName>
</protein>
<dbReference type="Pfam" id="PF04851">
    <property type="entry name" value="ResIII"/>
    <property type="match status" value="1"/>
</dbReference>
<dbReference type="Pfam" id="PF22548">
    <property type="entry name" value="AEP-TOTE"/>
    <property type="match status" value="1"/>
</dbReference>
<dbReference type="CDD" id="cd17926">
    <property type="entry name" value="DEXHc_RE"/>
    <property type="match status" value="1"/>
</dbReference>
<dbReference type="SUPFAM" id="SSF52540">
    <property type="entry name" value="P-loop containing nucleoside triphosphate hydrolases"/>
    <property type="match status" value="2"/>
</dbReference>
<sequence length="789" mass="86008">MSVSRFGEAQARRSDLERQLTALRVENLRLRNLLKVTDGVEPPPSQPTLAPSDPGLVTNASPTEVKLALYAQLFAARRDVYARYWENPRKGTKGWSPAVRDSFGKGSLWDRRPLPLTNEVLEAHLRSGNELFIGLYPLLPDGTCWWLAADFDGPQAMLDAHAYVKAAASLGVPCGLEISQSGRGAHVWTFFTSPVPAADARAMGTACIHRAMALRGSMPLASYDRLFPNQDTVPSGSSGVGNLIAAPLNGDRRTKRGTTLFADLATWEPWPDQWEYLSRLDRMTPREVAAAGRMERLVVGLEVTRLETSPATAIHPSPPTRVRATLAAQLTIHDEDLTPELSAALRHAATIHNPAFYEAQRARRSTWNIPRFIQGFDVAVNGDLLLPRGLRHQAADLITQAGSDLVSEDNRNEGNELDVSFLGELDERQAAAVDRLLAHEDGVLYAPTGSGKTVMACAIIAERSVSTLVLINKTALASQWREQVRNLLGIKTGQLGGGRAKTRGQVDIMLLQSLARHSPEDIRELTKGYGQVIVDECHHLAAGSYENVVAQIGATWWLGLTATPERKDGLEQVTNWQLGPIRHTIRDTLPHEANLVTPYDGPRRVLHIHSTAYRGPHDLDLSTPGAITQLGGLLAKDPERNRQIAADIAAALAQGRKCLVLSRRRDHLTALAGLLPDTEVLIMRGGTGAKALAAIRAKIADASPDDPLLVMTTVPYGGEGFDAPAIDTVFLAGPISYPGLLIQAVGRALRRHEGKTEVAVHDYLDARVPVLNAQYSRRRSAYQQMGFTD</sequence>
<gene>
    <name evidence="3" type="ORF">ET989_14330</name>
</gene>
<reference evidence="3 4" key="1">
    <citation type="submission" date="2019-01" db="EMBL/GenBank/DDBJ databases">
        <title>Lactibacter flavus gen. nov., sp. nov., a novel bacterium of the family Propionibacteriaceae isolated from raw milk and dairy products.</title>
        <authorList>
            <person name="Huptas C."/>
            <person name="Wenning M."/>
            <person name="Breitenwieser F."/>
            <person name="Doll E."/>
            <person name="Von Neubeck M."/>
            <person name="Busse H.-J."/>
            <person name="Scherer S."/>
        </authorList>
    </citation>
    <scope>NUCLEOTIDE SEQUENCE [LARGE SCALE GENOMIC DNA]</scope>
    <source>
        <strain evidence="3 4">KCTC 33808</strain>
    </source>
</reference>
<organism evidence="3 4">
    <name type="scientific">Propioniciclava sinopodophylli</name>
    <dbReference type="NCBI Taxonomy" id="1837344"/>
    <lineage>
        <taxon>Bacteria</taxon>
        <taxon>Bacillati</taxon>
        <taxon>Actinomycetota</taxon>
        <taxon>Actinomycetes</taxon>
        <taxon>Propionibacteriales</taxon>
        <taxon>Propionibacteriaceae</taxon>
        <taxon>Propioniciclava</taxon>
    </lineage>
</organism>
<dbReference type="InterPro" id="IPR001650">
    <property type="entry name" value="Helicase_C-like"/>
</dbReference>
<keyword evidence="3" id="KW-0347">Helicase</keyword>
<dbReference type="GO" id="GO:0005524">
    <property type="term" value="F:ATP binding"/>
    <property type="evidence" value="ECO:0007669"/>
    <property type="project" value="InterPro"/>
</dbReference>
<accession>A0A4Q9KAU3</accession>
<keyword evidence="3" id="KW-0067">ATP-binding</keyword>
<dbReference type="Pfam" id="PF00271">
    <property type="entry name" value="Helicase_C"/>
    <property type="match status" value="1"/>
</dbReference>
<dbReference type="AlphaFoldDB" id="A0A4Q9KAU3"/>
<name>A0A4Q9KAU3_9ACTN</name>
<dbReference type="GO" id="GO:0003677">
    <property type="term" value="F:DNA binding"/>
    <property type="evidence" value="ECO:0007669"/>
    <property type="project" value="InterPro"/>
</dbReference>
<dbReference type="InterPro" id="IPR054347">
    <property type="entry name" value="TOTE_primase"/>
</dbReference>
<feature type="coiled-coil region" evidence="1">
    <location>
        <begin position="6"/>
        <end position="33"/>
    </location>
</feature>
<evidence type="ECO:0000313" key="3">
    <source>
        <dbReference type="EMBL" id="TBT82539.1"/>
    </source>
</evidence>
<dbReference type="GO" id="GO:0016787">
    <property type="term" value="F:hydrolase activity"/>
    <property type="evidence" value="ECO:0007669"/>
    <property type="project" value="InterPro"/>
</dbReference>
<dbReference type="OrthoDB" id="9776021at2"/>